<gene>
    <name evidence="1" type="ORF">TPR58_17130</name>
</gene>
<accession>A0ABV0BEV1</accession>
<dbReference type="EMBL" id="JBDIZK010000011">
    <property type="protein sequence ID" value="MEN3748902.1"/>
    <property type="molecule type" value="Genomic_DNA"/>
</dbReference>
<dbReference type="SUPFAM" id="SSF48613">
    <property type="entry name" value="Heme oxygenase-like"/>
    <property type="match status" value="1"/>
</dbReference>
<dbReference type="InterPro" id="IPR016084">
    <property type="entry name" value="Haem_Oase-like_multi-hlx"/>
</dbReference>
<evidence type="ECO:0000313" key="2">
    <source>
        <dbReference type="Proteomes" id="UP001427805"/>
    </source>
</evidence>
<comment type="caution">
    <text evidence="1">The sequence shown here is derived from an EMBL/GenBank/DDBJ whole genome shotgun (WGS) entry which is preliminary data.</text>
</comment>
<dbReference type="CDD" id="cd19166">
    <property type="entry name" value="HemeO-bac"/>
    <property type="match status" value="1"/>
</dbReference>
<reference evidence="1 2" key="1">
    <citation type="submission" date="2024-05" db="EMBL/GenBank/DDBJ databases">
        <title>Sphingomonas sp. HF-S3 16S ribosomal RNA gene Genome sequencing and assembly.</title>
        <authorList>
            <person name="Lee H."/>
        </authorList>
    </citation>
    <scope>NUCLEOTIDE SEQUENCE [LARGE SCALE GENOMIC DNA]</scope>
    <source>
        <strain evidence="1 2">HF-S3</strain>
    </source>
</reference>
<keyword evidence="2" id="KW-1185">Reference proteome</keyword>
<protein>
    <submittedName>
        <fullName evidence="1">Biliverdin-producing heme oxygenase</fullName>
    </submittedName>
</protein>
<organism evidence="1 2">
    <name type="scientific">Sphingomonas rustica</name>
    <dbReference type="NCBI Taxonomy" id="3103142"/>
    <lineage>
        <taxon>Bacteria</taxon>
        <taxon>Pseudomonadati</taxon>
        <taxon>Pseudomonadota</taxon>
        <taxon>Alphaproteobacteria</taxon>
        <taxon>Sphingomonadales</taxon>
        <taxon>Sphingomonadaceae</taxon>
        <taxon>Sphingomonas</taxon>
    </lineage>
</organism>
<name>A0ABV0BEV1_9SPHN</name>
<sequence>MSAHSALRDATASSHERVDAAFSSYDLGDAAGYAAFLQAHAEAFLPIEAALDAAGVERLIDDWPSRRRSGAIRQDLAQLGEAVPNTPSPTPMAIAGDGQIAGALYVLEGSRLGGRFLARRVPDGFPRAYLDADQAPGNWRKLLDRLDLILYDAEAMKSAIGAAQEAFAAFERSGERWLKG</sequence>
<evidence type="ECO:0000313" key="1">
    <source>
        <dbReference type="EMBL" id="MEN3748902.1"/>
    </source>
</evidence>
<dbReference type="Proteomes" id="UP001427805">
    <property type="component" value="Unassembled WGS sequence"/>
</dbReference>
<dbReference type="Gene3D" id="1.20.910.10">
    <property type="entry name" value="Heme oxygenase-like"/>
    <property type="match status" value="1"/>
</dbReference>
<proteinExistence type="predicted"/>